<feature type="compositionally biased region" description="Polar residues" evidence="1">
    <location>
        <begin position="357"/>
        <end position="368"/>
    </location>
</feature>
<dbReference type="InterPro" id="IPR036915">
    <property type="entry name" value="Cyclin-like_sf"/>
</dbReference>
<evidence type="ECO:0000259" key="2">
    <source>
        <dbReference type="Pfam" id="PF00134"/>
    </source>
</evidence>
<proteinExistence type="predicted"/>
<dbReference type="CDD" id="cd00043">
    <property type="entry name" value="CYCLIN_SF"/>
    <property type="match status" value="1"/>
</dbReference>
<evidence type="ECO:0000313" key="3">
    <source>
        <dbReference type="EMBL" id="CAE2238498.1"/>
    </source>
</evidence>
<accession>A0A7S4ISV0</accession>
<feature type="domain" description="Cyclin N-terminal" evidence="2">
    <location>
        <begin position="106"/>
        <end position="223"/>
    </location>
</feature>
<sequence>MTASERLCGGTPLSASFYQVEDETVQQQKQQPQHSPWEAVRDQLEVLLTQEEAHYRVKPSGATPAPKQWLHEQQQERAASSPQSSFDALESLPPFTFSDGGDLDLCRRKMCEWAFNVVDYFDYSRDLVSTSLSHVDRYVAHLLESGQEVSKRRFQSVSVTALYLTLKMQGTSSAPTRSPHDARFGAVKRRHLNIRTFVELSRGILSVEALEEEERRMLDGLGYLVNPPTPVVFVEYLVPLLLSAPGSSSSASPPQVDERTLHYVYELSRYYTELAVFERDLSVRHRASCVAFASILCAMSAVDGAAFPTELRRSFASDALGRTPLRLGRSEVEDAWNLLAGLCPLEALDWPGMDATDQGSKSPRQQQPEMVEEDAISHESPTCVTGFMS</sequence>
<reference evidence="3" key="1">
    <citation type="submission" date="2021-01" db="EMBL/GenBank/DDBJ databases">
        <authorList>
            <person name="Corre E."/>
            <person name="Pelletier E."/>
            <person name="Niang G."/>
            <person name="Scheremetjew M."/>
            <person name="Finn R."/>
            <person name="Kale V."/>
            <person name="Holt S."/>
            <person name="Cochrane G."/>
            <person name="Meng A."/>
            <person name="Brown T."/>
            <person name="Cohen L."/>
        </authorList>
    </citation>
    <scope>NUCLEOTIDE SEQUENCE</scope>
    <source>
        <strain evidence="3">Isolate 1302-5</strain>
    </source>
</reference>
<dbReference type="Gene3D" id="1.10.472.10">
    <property type="entry name" value="Cyclin-like"/>
    <property type="match status" value="2"/>
</dbReference>
<evidence type="ECO:0000256" key="1">
    <source>
        <dbReference type="SAM" id="MobiDB-lite"/>
    </source>
</evidence>
<feature type="compositionally biased region" description="Polar residues" evidence="1">
    <location>
        <begin position="379"/>
        <end position="389"/>
    </location>
</feature>
<dbReference type="SUPFAM" id="SSF47954">
    <property type="entry name" value="Cyclin-like"/>
    <property type="match status" value="1"/>
</dbReference>
<gene>
    <name evidence="3" type="ORF">OAUR00152_LOCUS14845</name>
</gene>
<feature type="region of interest" description="Disordered" evidence="1">
    <location>
        <begin position="353"/>
        <end position="389"/>
    </location>
</feature>
<dbReference type="EMBL" id="HBKQ01021884">
    <property type="protein sequence ID" value="CAE2238498.1"/>
    <property type="molecule type" value="Transcribed_RNA"/>
</dbReference>
<organism evidence="3">
    <name type="scientific">Odontella aurita</name>
    <dbReference type="NCBI Taxonomy" id="265563"/>
    <lineage>
        <taxon>Eukaryota</taxon>
        <taxon>Sar</taxon>
        <taxon>Stramenopiles</taxon>
        <taxon>Ochrophyta</taxon>
        <taxon>Bacillariophyta</taxon>
        <taxon>Mediophyceae</taxon>
        <taxon>Biddulphiophycidae</taxon>
        <taxon>Eupodiscales</taxon>
        <taxon>Odontellaceae</taxon>
        <taxon>Odontella</taxon>
    </lineage>
</organism>
<feature type="region of interest" description="Disordered" evidence="1">
    <location>
        <begin position="57"/>
        <end position="86"/>
    </location>
</feature>
<dbReference type="InterPro" id="IPR006671">
    <property type="entry name" value="Cyclin_N"/>
</dbReference>
<dbReference type="Pfam" id="PF00134">
    <property type="entry name" value="Cyclin_N"/>
    <property type="match status" value="1"/>
</dbReference>
<protein>
    <recommendedName>
        <fullName evidence="2">Cyclin N-terminal domain-containing protein</fullName>
    </recommendedName>
</protein>
<feature type="compositionally biased region" description="Polar residues" evidence="1">
    <location>
        <begin position="76"/>
        <end position="86"/>
    </location>
</feature>
<name>A0A7S4ISV0_9STRA</name>
<dbReference type="AlphaFoldDB" id="A0A7S4ISV0"/>